<dbReference type="EMBL" id="MSZX01000013">
    <property type="protein sequence ID" value="OPA73863.1"/>
    <property type="molecule type" value="Genomic_DNA"/>
</dbReference>
<evidence type="ECO:0000256" key="1">
    <source>
        <dbReference type="ARBA" id="ARBA00000085"/>
    </source>
</evidence>
<dbReference type="Pfam" id="PF00512">
    <property type="entry name" value="HisKA"/>
    <property type="match status" value="1"/>
</dbReference>
<feature type="domain" description="Response regulatory" evidence="15">
    <location>
        <begin position="698"/>
        <end position="814"/>
    </location>
</feature>
<evidence type="ECO:0000256" key="7">
    <source>
        <dbReference type="ARBA" id="ARBA00022741"/>
    </source>
</evidence>
<evidence type="ECO:0000259" key="14">
    <source>
        <dbReference type="PROSITE" id="PS50109"/>
    </source>
</evidence>
<dbReference type="Gene3D" id="3.40.50.2300">
    <property type="match status" value="1"/>
</dbReference>
<evidence type="ECO:0000256" key="4">
    <source>
        <dbReference type="ARBA" id="ARBA00022475"/>
    </source>
</evidence>
<evidence type="ECO:0000256" key="10">
    <source>
        <dbReference type="ARBA" id="ARBA00023012"/>
    </source>
</evidence>
<name>A0A1T2X2Q5_9BACL</name>
<evidence type="ECO:0000256" key="5">
    <source>
        <dbReference type="ARBA" id="ARBA00022553"/>
    </source>
</evidence>
<protein>
    <recommendedName>
        <fullName evidence="3">histidine kinase</fullName>
        <ecNumber evidence="3">2.7.13.3</ecNumber>
    </recommendedName>
</protein>
<comment type="catalytic activity">
    <reaction evidence="1">
        <text>ATP + protein L-histidine = ADP + protein N-phospho-L-histidine.</text>
        <dbReference type="EC" id="2.7.13.3"/>
    </reaction>
</comment>
<feature type="transmembrane region" description="Helical" evidence="13">
    <location>
        <begin position="390"/>
        <end position="408"/>
    </location>
</feature>
<evidence type="ECO:0000256" key="3">
    <source>
        <dbReference type="ARBA" id="ARBA00012438"/>
    </source>
</evidence>
<dbReference type="PANTHER" id="PTHR43047:SF72">
    <property type="entry name" value="OSMOSENSING HISTIDINE PROTEIN KINASE SLN1"/>
    <property type="match status" value="1"/>
</dbReference>
<organism evidence="16 17">
    <name type="scientific">Paenibacillus selenitireducens</name>
    <dbReference type="NCBI Taxonomy" id="1324314"/>
    <lineage>
        <taxon>Bacteria</taxon>
        <taxon>Bacillati</taxon>
        <taxon>Bacillota</taxon>
        <taxon>Bacilli</taxon>
        <taxon>Bacillales</taxon>
        <taxon>Paenibacillaceae</taxon>
        <taxon>Paenibacillus</taxon>
    </lineage>
</organism>
<keyword evidence="6" id="KW-0808">Transferase</keyword>
<keyword evidence="17" id="KW-1185">Reference proteome</keyword>
<evidence type="ECO:0000313" key="17">
    <source>
        <dbReference type="Proteomes" id="UP000190188"/>
    </source>
</evidence>
<dbReference type="InterPro" id="IPR011623">
    <property type="entry name" value="7TMR_DISM_rcpt_extracell_dom1"/>
</dbReference>
<keyword evidence="4" id="KW-1003">Cell membrane</keyword>
<comment type="caution">
    <text evidence="16">The sequence shown here is derived from an EMBL/GenBank/DDBJ whole genome shotgun (WGS) entry which is preliminary data.</text>
</comment>
<dbReference type="InterPro" id="IPR005467">
    <property type="entry name" value="His_kinase_dom"/>
</dbReference>
<dbReference type="SUPFAM" id="SSF55874">
    <property type="entry name" value="ATPase domain of HSP90 chaperone/DNA topoisomerase II/histidine kinase"/>
    <property type="match status" value="2"/>
</dbReference>
<dbReference type="GO" id="GO:0005524">
    <property type="term" value="F:ATP binding"/>
    <property type="evidence" value="ECO:0007669"/>
    <property type="project" value="UniProtKB-KW"/>
</dbReference>
<feature type="transmembrane region" description="Helical" evidence="13">
    <location>
        <begin position="238"/>
        <end position="255"/>
    </location>
</feature>
<dbReference type="PANTHER" id="PTHR43047">
    <property type="entry name" value="TWO-COMPONENT HISTIDINE PROTEIN KINASE"/>
    <property type="match status" value="1"/>
</dbReference>
<dbReference type="Gene3D" id="2.60.120.260">
    <property type="entry name" value="Galactose-binding domain-like"/>
    <property type="match status" value="1"/>
</dbReference>
<dbReference type="Pfam" id="PF07695">
    <property type="entry name" value="7TMR-DISM_7TM"/>
    <property type="match status" value="1"/>
</dbReference>
<dbReference type="InterPro" id="IPR036890">
    <property type="entry name" value="HATPase_C_sf"/>
</dbReference>
<dbReference type="Gene3D" id="1.10.287.130">
    <property type="match status" value="1"/>
</dbReference>
<dbReference type="SMART" id="SM00387">
    <property type="entry name" value="HATPase_c"/>
    <property type="match status" value="2"/>
</dbReference>
<dbReference type="InterPro" id="IPR011006">
    <property type="entry name" value="CheY-like_superfamily"/>
</dbReference>
<evidence type="ECO:0000313" key="16">
    <source>
        <dbReference type="EMBL" id="OPA73863.1"/>
    </source>
</evidence>
<dbReference type="InterPro" id="IPR003594">
    <property type="entry name" value="HATPase_dom"/>
</dbReference>
<feature type="domain" description="Histidine kinase" evidence="14">
    <location>
        <begin position="438"/>
        <end position="656"/>
    </location>
</feature>
<feature type="domain" description="Histidine kinase" evidence="14">
    <location>
        <begin position="925"/>
        <end position="1022"/>
    </location>
</feature>
<comment type="subcellular location">
    <subcellularLocation>
        <location evidence="2">Cell membrane</location>
    </subcellularLocation>
</comment>
<evidence type="ECO:0000256" key="12">
    <source>
        <dbReference type="PROSITE-ProRule" id="PRU00169"/>
    </source>
</evidence>
<feature type="transmembrane region" description="Helical" evidence="13">
    <location>
        <begin position="210"/>
        <end position="231"/>
    </location>
</feature>
<feature type="modified residue" description="4-aspartylphosphate" evidence="12">
    <location>
        <position position="747"/>
    </location>
</feature>
<sequence length="1022" mass="115743">MTMKKTFLIISIFLLSLISIRLVWVFLSAPQEHRNAVQGQIDLRDWDFSSDRVLSLNGQWEFYPHHFLNPSQETTYVNQEKIMLQVPGHWGDALSNTKDPMFGYGSYRLKIQVTPDKDRLYAIRMPSIPSSSELLVNGRLLANAGAPTSHAYSYIARNVPYTASFTTDRSEIEIVIHIANYDDRMAGGLFWPVKLGSEHAINKVVWFSNATQLAVCLILFLHALYTILLYLLGVRQKALLYFACLIVCAIIAILIDDDRLLLVWLPITYEWMYKLYYLSFLGVALFLFHYARQLMPEEFTERSRQGLRIYSIACIIFAVFALLLPVNTIMFADMIHMLMIIIPFLVVPTGALRALRKGNTDAIYLLLGATAFTANVIWGIIKNTGWMEMGYYPIDMVVGFVVFSLFWFKRYFRSAAQTAKLAEQLQKADKQKDDFLVNTSHELRNPLHGILTIAQTVLERDHIADAEKNREQLRLLLSIGKKMSYLLNDLLDITRLKDSTVRLHVVELRIQSVASGVLDMISVMMEGKDVRLVNRIPETLPAVSADENRIIQVMFNLLHNAAKFTEQGTITVEAECKGNLAYISVTDTGIGIDEDTQQIIFESYEQGNTNNMVRASGLGLGLSITKQLVELHQGTVTVRSVPGEGSSFTFTLPLSNGSNDYAASVQQASVPIVYQETAAAMSMNVVEPSTTLAPDRPHILAVDDDPINLNILESVLPAEHYDIVISTSAQDALGMLDTREWDLIIADVMMPHMSGYELSRAIRERYSMTELPILLLTARSRMEDVEAGFLSGANDYVTKPVDAAELRSRVRSLTGIKKSVRERLRMEAAWLQSQIQPHFLFNTLNAVIALSDIDLDRMRNLLHAFADYLRTSFDFQNAEQMISLDHELDLVRAYLWIEQERFGDRLEVIWEVDEGLQLEIPPLSIQPIVENAVRHGISKQPYGGKLWIRIRNEGQYVEISVTDNGIGMDRNTLEHLLDKPQERRSGIGLLNTNQRVKQLYGRGLHIHSAIGHGTTVTFWVKR</sequence>
<keyword evidence="11 13" id="KW-0472">Membrane</keyword>
<dbReference type="Pfam" id="PF02518">
    <property type="entry name" value="HATPase_c"/>
    <property type="match status" value="2"/>
</dbReference>
<dbReference type="SMART" id="SM00448">
    <property type="entry name" value="REC"/>
    <property type="match status" value="1"/>
</dbReference>
<keyword evidence="10" id="KW-0902">Two-component regulatory system</keyword>
<feature type="transmembrane region" description="Helical" evidence="13">
    <location>
        <begin position="334"/>
        <end position="355"/>
    </location>
</feature>
<evidence type="ECO:0000256" key="2">
    <source>
        <dbReference type="ARBA" id="ARBA00004236"/>
    </source>
</evidence>
<dbReference type="InterPro" id="IPR001789">
    <property type="entry name" value="Sig_transdc_resp-reg_receiver"/>
</dbReference>
<dbReference type="SUPFAM" id="SSF47384">
    <property type="entry name" value="Homodimeric domain of signal transducing histidine kinase"/>
    <property type="match status" value="1"/>
</dbReference>
<dbReference type="PROSITE" id="PS50110">
    <property type="entry name" value="RESPONSE_REGULATORY"/>
    <property type="match status" value="1"/>
</dbReference>
<dbReference type="CDD" id="cd00082">
    <property type="entry name" value="HisKA"/>
    <property type="match status" value="1"/>
</dbReference>
<dbReference type="OrthoDB" id="9809348at2"/>
<feature type="transmembrane region" description="Helical" evidence="13">
    <location>
        <begin position="275"/>
        <end position="295"/>
    </location>
</feature>
<dbReference type="Pfam" id="PF06580">
    <property type="entry name" value="His_kinase"/>
    <property type="match status" value="1"/>
</dbReference>
<gene>
    <name evidence="16" type="ORF">BVG16_25825</name>
</gene>
<dbReference type="AlphaFoldDB" id="A0A1T2X2Q5"/>
<reference evidence="16 17" key="1">
    <citation type="submission" date="2017-01" db="EMBL/GenBank/DDBJ databases">
        <title>Genome analysis of Paenibacillus selenitrireducens ES3-24.</title>
        <authorList>
            <person name="Xu D."/>
            <person name="Yao R."/>
            <person name="Zheng S."/>
        </authorList>
    </citation>
    <scope>NUCLEOTIDE SEQUENCE [LARGE SCALE GENOMIC DNA]</scope>
    <source>
        <strain evidence="16 17">ES3-24</strain>
    </source>
</reference>
<evidence type="ECO:0000256" key="13">
    <source>
        <dbReference type="SAM" id="Phobius"/>
    </source>
</evidence>
<dbReference type="Proteomes" id="UP000190188">
    <property type="component" value="Unassembled WGS sequence"/>
</dbReference>
<dbReference type="InterPro" id="IPR004358">
    <property type="entry name" value="Sig_transdc_His_kin-like_C"/>
</dbReference>
<accession>A0A1T2X2Q5</accession>
<dbReference type="GO" id="GO:0009927">
    <property type="term" value="F:histidine phosphotransfer kinase activity"/>
    <property type="evidence" value="ECO:0007669"/>
    <property type="project" value="TreeGrafter"/>
</dbReference>
<evidence type="ECO:0000259" key="15">
    <source>
        <dbReference type="PROSITE" id="PS50110"/>
    </source>
</evidence>
<dbReference type="EC" id="2.7.13.3" evidence="3"/>
<dbReference type="GO" id="GO:0000155">
    <property type="term" value="F:phosphorelay sensor kinase activity"/>
    <property type="evidence" value="ECO:0007669"/>
    <property type="project" value="InterPro"/>
</dbReference>
<feature type="transmembrane region" description="Helical" evidence="13">
    <location>
        <begin position="362"/>
        <end position="378"/>
    </location>
</feature>
<dbReference type="InterPro" id="IPR036097">
    <property type="entry name" value="HisK_dim/P_sf"/>
</dbReference>
<dbReference type="SUPFAM" id="SSF52172">
    <property type="entry name" value="CheY-like"/>
    <property type="match status" value="1"/>
</dbReference>
<evidence type="ECO:0000256" key="8">
    <source>
        <dbReference type="ARBA" id="ARBA00022777"/>
    </source>
</evidence>
<dbReference type="CDD" id="cd17574">
    <property type="entry name" value="REC_OmpR"/>
    <property type="match status" value="1"/>
</dbReference>
<dbReference type="STRING" id="1324314.BVG16_25825"/>
<dbReference type="Pfam" id="PF00072">
    <property type="entry name" value="Response_reg"/>
    <property type="match status" value="1"/>
</dbReference>
<dbReference type="SUPFAM" id="SSF49785">
    <property type="entry name" value="Galactose-binding domain-like"/>
    <property type="match status" value="1"/>
</dbReference>
<dbReference type="FunFam" id="3.30.565.10:FF:000023">
    <property type="entry name" value="PAS domain-containing sensor histidine kinase"/>
    <property type="match status" value="1"/>
</dbReference>
<keyword evidence="13" id="KW-0812">Transmembrane</keyword>
<keyword evidence="7" id="KW-0547">Nucleotide-binding</keyword>
<dbReference type="PROSITE" id="PS50109">
    <property type="entry name" value="HIS_KIN"/>
    <property type="match status" value="2"/>
</dbReference>
<dbReference type="Gene3D" id="3.30.565.10">
    <property type="entry name" value="Histidine kinase-like ATPase, C-terminal domain"/>
    <property type="match status" value="2"/>
</dbReference>
<evidence type="ECO:0000256" key="9">
    <source>
        <dbReference type="ARBA" id="ARBA00022840"/>
    </source>
</evidence>
<keyword evidence="9" id="KW-0067">ATP-binding</keyword>
<dbReference type="InterPro" id="IPR003661">
    <property type="entry name" value="HisK_dim/P_dom"/>
</dbReference>
<keyword evidence="8 16" id="KW-0418">Kinase</keyword>
<dbReference type="InterPro" id="IPR010559">
    <property type="entry name" value="Sig_transdc_His_kin_internal"/>
</dbReference>
<dbReference type="CDD" id="cd16922">
    <property type="entry name" value="HATPase_EvgS-ArcB-TorS-like"/>
    <property type="match status" value="1"/>
</dbReference>
<dbReference type="GO" id="GO:0005886">
    <property type="term" value="C:plasma membrane"/>
    <property type="evidence" value="ECO:0007669"/>
    <property type="project" value="UniProtKB-SubCell"/>
</dbReference>
<evidence type="ECO:0000256" key="11">
    <source>
        <dbReference type="ARBA" id="ARBA00023136"/>
    </source>
</evidence>
<dbReference type="RefSeq" id="WP_078502092.1">
    <property type="nucleotide sequence ID" value="NZ_MSZX01000013.1"/>
</dbReference>
<dbReference type="InterPro" id="IPR008979">
    <property type="entry name" value="Galactose-bd-like_sf"/>
</dbReference>
<evidence type="ECO:0000256" key="6">
    <source>
        <dbReference type="ARBA" id="ARBA00022679"/>
    </source>
</evidence>
<dbReference type="PRINTS" id="PR00344">
    <property type="entry name" value="BCTRLSENSOR"/>
</dbReference>
<dbReference type="SMART" id="SM00388">
    <property type="entry name" value="HisKA"/>
    <property type="match status" value="1"/>
</dbReference>
<keyword evidence="5 12" id="KW-0597">Phosphoprotein</keyword>
<proteinExistence type="predicted"/>
<feature type="transmembrane region" description="Helical" evidence="13">
    <location>
        <begin position="307"/>
        <end position="328"/>
    </location>
</feature>
<keyword evidence="13" id="KW-1133">Transmembrane helix</keyword>